<dbReference type="SUPFAM" id="SSF54695">
    <property type="entry name" value="POZ domain"/>
    <property type="match status" value="1"/>
</dbReference>
<dbReference type="HOGENOM" id="CLU_2365200_0_0_1"/>
<evidence type="ECO:0000313" key="3">
    <source>
        <dbReference type="Proteomes" id="UP000019484"/>
    </source>
</evidence>
<organism evidence="2 3">
    <name type="scientific">Capronia coronata CBS 617.96</name>
    <dbReference type="NCBI Taxonomy" id="1182541"/>
    <lineage>
        <taxon>Eukaryota</taxon>
        <taxon>Fungi</taxon>
        <taxon>Dikarya</taxon>
        <taxon>Ascomycota</taxon>
        <taxon>Pezizomycotina</taxon>
        <taxon>Eurotiomycetes</taxon>
        <taxon>Chaetothyriomycetidae</taxon>
        <taxon>Chaetothyriales</taxon>
        <taxon>Herpotrichiellaceae</taxon>
        <taxon>Capronia</taxon>
    </lineage>
</organism>
<accession>W9YZB4</accession>
<protein>
    <recommendedName>
        <fullName evidence="1">BTB domain-containing protein</fullName>
    </recommendedName>
</protein>
<dbReference type="AlphaFoldDB" id="W9YZB4"/>
<dbReference type="InterPro" id="IPR000210">
    <property type="entry name" value="BTB/POZ_dom"/>
</dbReference>
<gene>
    <name evidence="2" type="ORF">A1O1_03032</name>
</gene>
<reference evidence="2 3" key="1">
    <citation type="submission" date="2013-03" db="EMBL/GenBank/DDBJ databases">
        <title>The Genome Sequence of Capronia coronata CBS 617.96.</title>
        <authorList>
            <consortium name="The Broad Institute Genomics Platform"/>
            <person name="Cuomo C."/>
            <person name="de Hoog S."/>
            <person name="Gorbushina A."/>
            <person name="Walker B."/>
            <person name="Young S.K."/>
            <person name="Zeng Q."/>
            <person name="Gargeya S."/>
            <person name="Fitzgerald M."/>
            <person name="Haas B."/>
            <person name="Abouelleil A."/>
            <person name="Allen A.W."/>
            <person name="Alvarado L."/>
            <person name="Arachchi H.M."/>
            <person name="Berlin A.M."/>
            <person name="Chapman S.B."/>
            <person name="Gainer-Dewar J."/>
            <person name="Goldberg J."/>
            <person name="Griggs A."/>
            <person name="Gujja S."/>
            <person name="Hansen M."/>
            <person name="Howarth C."/>
            <person name="Imamovic A."/>
            <person name="Ireland A."/>
            <person name="Larimer J."/>
            <person name="McCowan C."/>
            <person name="Murphy C."/>
            <person name="Pearson M."/>
            <person name="Poon T.W."/>
            <person name="Priest M."/>
            <person name="Roberts A."/>
            <person name="Saif S."/>
            <person name="Shea T."/>
            <person name="Sisk P."/>
            <person name="Sykes S."/>
            <person name="Wortman J."/>
            <person name="Nusbaum C."/>
            <person name="Birren B."/>
        </authorList>
    </citation>
    <scope>NUCLEOTIDE SEQUENCE [LARGE SCALE GENOMIC DNA]</scope>
    <source>
        <strain evidence="2 3">CBS 617.96</strain>
    </source>
</reference>
<dbReference type="Gene3D" id="3.30.710.10">
    <property type="entry name" value="Potassium Channel Kv1.1, Chain A"/>
    <property type="match status" value="1"/>
</dbReference>
<dbReference type="InterPro" id="IPR011333">
    <property type="entry name" value="SKP1/BTB/POZ_sf"/>
</dbReference>
<evidence type="ECO:0000259" key="1">
    <source>
        <dbReference type="Pfam" id="PF00651"/>
    </source>
</evidence>
<dbReference type="Proteomes" id="UP000019484">
    <property type="component" value="Unassembled WGS sequence"/>
</dbReference>
<dbReference type="GeneID" id="19157929"/>
<name>W9YZB4_9EURO</name>
<dbReference type="Pfam" id="PF00651">
    <property type="entry name" value="BTB"/>
    <property type="match status" value="1"/>
</dbReference>
<evidence type="ECO:0000313" key="2">
    <source>
        <dbReference type="EMBL" id="EXJ94636.1"/>
    </source>
</evidence>
<feature type="non-terminal residue" evidence="2">
    <location>
        <position position="96"/>
    </location>
</feature>
<feature type="non-terminal residue" evidence="2">
    <location>
        <position position="1"/>
    </location>
</feature>
<keyword evidence="3" id="KW-1185">Reference proteome</keyword>
<comment type="caution">
    <text evidence="2">The sequence shown here is derived from an EMBL/GenBank/DDBJ whole genome shotgun (WGS) entry which is preliminary data.</text>
</comment>
<sequence length="96" mass="11141">RHHHCDRRQNRNGVSHAREHLGVYVPLLQELSSSGMKEHHEKAVHLPEDDPEAFEVVAKWMYSNSVPNEFQPSVLVHAYHLARKFCMTDLQNAVMD</sequence>
<dbReference type="STRING" id="1182541.W9YZB4"/>
<dbReference type="RefSeq" id="XP_007722130.1">
    <property type="nucleotide sequence ID" value="XM_007723940.1"/>
</dbReference>
<feature type="domain" description="BTB" evidence="1">
    <location>
        <begin position="24"/>
        <end position="94"/>
    </location>
</feature>
<proteinExistence type="predicted"/>
<dbReference type="EMBL" id="AMWN01000002">
    <property type="protein sequence ID" value="EXJ94636.1"/>
    <property type="molecule type" value="Genomic_DNA"/>
</dbReference>
<dbReference type="OrthoDB" id="1022638at2759"/>